<accession>A0AAX6ML05</accession>
<feature type="region of interest" description="Disordered" evidence="1">
    <location>
        <begin position="168"/>
        <end position="223"/>
    </location>
</feature>
<evidence type="ECO:0000259" key="2">
    <source>
        <dbReference type="Pfam" id="PF14420"/>
    </source>
</evidence>
<feature type="region of interest" description="Disordered" evidence="1">
    <location>
        <begin position="80"/>
        <end position="102"/>
    </location>
</feature>
<protein>
    <recommendedName>
        <fullName evidence="2">Clr5 domain-containing protein</fullName>
    </recommendedName>
</protein>
<organism evidence="3 4">
    <name type="scientific">Daldinia eschscholtzii</name>
    <dbReference type="NCBI Taxonomy" id="292717"/>
    <lineage>
        <taxon>Eukaryota</taxon>
        <taxon>Fungi</taxon>
        <taxon>Dikarya</taxon>
        <taxon>Ascomycota</taxon>
        <taxon>Pezizomycotina</taxon>
        <taxon>Sordariomycetes</taxon>
        <taxon>Xylariomycetidae</taxon>
        <taxon>Xylariales</taxon>
        <taxon>Hypoxylaceae</taxon>
        <taxon>Daldinia</taxon>
    </lineage>
</organism>
<evidence type="ECO:0000256" key="1">
    <source>
        <dbReference type="SAM" id="MobiDB-lite"/>
    </source>
</evidence>
<dbReference type="PANTHER" id="PTHR38166">
    <property type="entry name" value="C2H2-TYPE DOMAIN-CONTAINING PROTEIN-RELATED"/>
    <property type="match status" value="1"/>
</dbReference>
<reference evidence="3 4" key="1">
    <citation type="journal article" date="2024" name="Front Chem Biol">
        <title>Unveiling the potential of Daldinia eschscholtzii MFLUCC 19-0629 through bioactivity and bioinformatics studies for enhanced sustainable agriculture production.</title>
        <authorList>
            <person name="Brooks S."/>
            <person name="Weaver J.A."/>
            <person name="Klomchit A."/>
            <person name="Alharthi S.A."/>
            <person name="Onlamun T."/>
            <person name="Nurani R."/>
            <person name="Vong T.K."/>
            <person name="Alberti F."/>
            <person name="Greco C."/>
        </authorList>
    </citation>
    <scope>NUCLEOTIDE SEQUENCE [LARGE SCALE GENOMIC DNA]</scope>
    <source>
        <strain evidence="3">MFLUCC 19-0629</strain>
    </source>
</reference>
<evidence type="ECO:0000313" key="4">
    <source>
        <dbReference type="Proteomes" id="UP001369815"/>
    </source>
</evidence>
<dbReference type="PANTHER" id="PTHR38166:SF1">
    <property type="entry name" value="C2H2-TYPE DOMAIN-CONTAINING PROTEIN"/>
    <property type="match status" value="1"/>
</dbReference>
<dbReference type="Pfam" id="PF14420">
    <property type="entry name" value="Clr5"/>
    <property type="match status" value="1"/>
</dbReference>
<dbReference type="AlphaFoldDB" id="A0AAX6ML05"/>
<feature type="compositionally biased region" description="Polar residues" evidence="1">
    <location>
        <begin position="212"/>
        <end position="222"/>
    </location>
</feature>
<name>A0AAX6ML05_9PEZI</name>
<proteinExistence type="predicted"/>
<dbReference type="EMBL" id="JBANMG010000005">
    <property type="protein sequence ID" value="KAK6953156.1"/>
    <property type="molecule type" value="Genomic_DNA"/>
</dbReference>
<sequence length="571" mass="64997">MAILGSSILPYEELSREESQVACSLANTRATTCLISSADIPPQPLELLHQDAHNIKCQHIDSTIRENSAIVVHHLTMPSNKLGDISSPPTPTQSPSPTPSLTFSLSDDEFSITDNGLEEDDIIFQTQKRLPSHYNHYIAPKYGSPIIFNEWLKFQTVMGVREAGKNISETAGSTGKGAPIAGEPANIKSHMRLKRRRETNDQNSDSDEGSAPTPQRSFSSWKSPRPRLACPFYKRSATRYFNCVNYKLRRVSALKEHLIRCHMRKTHCPRCFVTFDRELERDDHIRHGDCQAEEFQAFEGVTTEQVDQLGRAANFSRSMSIAERWYTIWDIIFPGLPRPASPYYDDGMQVPLGLVQEFIGTSLPKIFNERLVSRIPIPERDQSGIMSELSGIIQECFNQFDDALHAKHSGETVVYDINKPITVGNPTLLAPEYGRDEASYQLEATNSLQLDENMLHSTWDMLPNKWFPDVKTQEMDAVPQTIWNKEPDSIREALRPTPSAKLPESIELLNHKHQNSDNQPRVSVSVQGRKPPSYEMWEKYRSQIHQLYIDENRTLPELMLTMEESYNFYAS</sequence>
<feature type="compositionally biased region" description="Pro residues" evidence="1">
    <location>
        <begin position="88"/>
        <end position="98"/>
    </location>
</feature>
<dbReference type="Proteomes" id="UP001369815">
    <property type="component" value="Unassembled WGS sequence"/>
</dbReference>
<feature type="domain" description="Clr5" evidence="2">
    <location>
        <begin position="535"/>
        <end position="571"/>
    </location>
</feature>
<evidence type="ECO:0000313" key="3">
    <source>
        <dbReference type="EMBL" id="KAK6953156.1"/>
    </source>
</evidence>
<dbReference type="InterPro" id="IPR025676">
    <property type="entry name" value="Clr5_dom"/>
</dbReference>
<keyword evidence="4" id="KW-1185">Reference proteome</keyword>
<gene>
    <name evidence="3" type="ORF">Daesc_005456</name>
</gene>
<comment type="caution">
    <text evidence="3">The sequence shown here is derived from an EMBL/GenBank/DDBJ whole genome shotgun (WGS) entry which is preliminary data.</text>
</comment>